<dbReference type="EMBL" id="QWDE01000001">
    <property type="protein sequence ID" value="RFZ84117.1"/>
    <property type="molecule type" value="Genomic_DNA"/>
</dbReference>
<dbReference type="OrthoDB" id="773167at2"/>
<proteinExistence type="predicted"/>
<gene>
    <name evidence="2" type="ORF">DYU05_00315</name>
</gene>
<feature type="compositionally biased region" description="Acidic residues" evidence="1">
    <location>
        <begin position="42"/>
        <end position="53"/>
    </location>
</feature>
<comment type="caution">
    <text evidence="2">The sequence shown here is derived from an EMBL/GenBank/DDBJ whole genome shotgun (WGS) entry which is preliminary data.</text>
</comment>
<accession>A0A3E2NT39</accession>
<keyword evidence="3" id="KW-1185">Reference proteome</keyword>
<dbReference type="AlphaFoldDB" id="A0A3E2NT39"/>
<name>A0A3E2NT39_9SPHI</name>
<dbReference type="RefSeq" id="WP_117381007.1">
    <property type="nucleotide sequence ID" value="NZ_QWDE01000001.1"/>
</dbReference>
<feature type="region of interest" description="Disordered" evidence="1">
    <location>
        <begin position="40"/>
        <end position="60"/>
    </location>
</feature>
<reference evidence="2 3" key="1">
    <citation type="submission" date="2018-08" db="EMBL/GenBank/DDBJ databases">
        <title>Mucilaginibacter terrae sp. nov., isolated from manganese diggings.</title>
        <authorList>
            <person name="Huang Y."/>
            <person name="Zhou Z."/>
        </authorList>
    </citation>
    <scope>NUCLEOTIDE SEQUENCE [LARGE SCALE GENOMIC DNA]</scope>
    <source>
        <strain evidence="2 3">ZH6</strain>
    </source>
</reference>
<dbReference type="Proteomes" id="UP000260823">
    <property type="component" value="Unassembled WGS sequence"/>
</dbReference>
<sequence>MKIDIEATPEQIRKVIALAGNDESLTSIVQQLSNCLLTSDDSQVDEVPQEGDNEIIKRDE</sequence>
<evidence type="ECO:0000256" key="1">
    <source>
        <dbReference type="SAM" id="MobiDB-lite"/>
    </source>
</evidence>
<evidence type="ECO:0000313" key="3">
    <source>
        <dbReference type="Proteomes" id="UP000260823"/>
    </source>
</evidence>
<protein>
    <submittedName>
        <fullName evidence="2">Uncharacterized protein</fullName>
    </submittedName>
</protein>
<evidence type="ECO:0000313" key="2">
    <source>
        <dbReference type="EMBL" id="RFZ84117.1"/>
    </source>
</evidence>
<organism evidence="2 3">
    <name type="scientific">Mucilaginibacter terrenus</name>
    <dbReference type="NCBI Taxonomy" id="2482727"/>
    <lineage>
        <taxon>Bacteria</taxon>
        <taxon>Pseudomonadati</taxon>
        <taxon>Bacteroidota</taxon>
        <taxon>Sphingobacteriia</taxon>
        <taxon>Sphingobacteriales</taxon>
        <taxon>Sphingobacteriaceae</taxon>
        <taxon>Mucilaginibacter</taxon>
    </lineage>
</organism>